<comment type="similarity">
    <text evidence="2">Belongs to the thiamine-monophosphate kinase family.</text>
</comment>
<dbReference type="Proteomes" id="UP000266206">
    <property type="component" value="Unassembled WGS sequence"/>
</dbReference>
<sequence length="317" mass="33809">MGEFDLIARYFSRPVPERYLGAGDDCALLPLRPGRQCVVSTDALIEGRHFLPEVDPLTLGHKSLAVNLSDLAAMGATPSGCVLALALPKVDERWLSQFSEGFYRLANESDCPLIGGDTTGTDHGIMICVTVFGHVTPGTALLRSAAQSGDDIWVTGSLGAAHIALKLLQGALPQNDSLLAKTRPMLEQPRPPGLFAAQLPGLAHAALDISDGFLQDLGHIIKASKCGAHVIFDHLPIDPAIRSLPKKTIQEAVLSGGDVYQLCFTAPPKHRDAIETLAQQFHTEVSRVGSITGGGGLLVETLDGRRLTCAHMGYQHF</sequence>
<accession>A0A3A1YMC0</accession>
<dbReference type="PIRSF" id="PIRSF005303">
    <property type="entry name" value="Thiam_monoph_kin"/>
    <property type="match status" value="1"/>
</dbReference>
<evidence type="ECO:0000259" key="3">
    <source>
        <dbReference type="Pfam" id="PF00586"/>
    </source>
</evidence>
<dbReference type="InterPro" id="IPR006283">
    <property type="entry name" value="ThiL-like"/>
</dbReference>
<dbReference type="RefSeq" id="WP_119516913.1">
    <property type="nucleotide sequence ID" value="NZ_NQYH01000016.1"/>
</dbReference>
<feature type="binding site" evidence="2">
    <location>
        <position position="70"/>
    </location>
    <ligand>
        <name>Mg(2+)</name>
        <dbReference type="ChEBI" id="CHEBI:18420"/>
        <label>2</label>
    </ligand>
</feature>
<keyword evidence="2" id="KW-0547">Nucleotide-binding</keyword>
<dbReference type="NCBIfam" id="TIGR01379">
    <property type="entry name" value="thiL"/>
    <property type="match status" value="1"/>
</dbReference>
<dbReference type="PANTHER" id="PTHR30270">
    <property type="entry name" value="THIAMINE-MONOPHOSPHATE KINASE"/>
    <property type="match status" value="1"/>
</dbReference>
<evidence type="ECO:0000256" key="1">
    <source>
        <dbReference type="ARBA" id="ARBA00022977"/>
    </source>
</evidence>
<feature type="binding site" evidence="2">
    <location>
        <position position="117"/>
    </location>
    <ligand>
        <name>Mg(2+)</name>
        <dbReference type="ChEBI" id="CHEBI:18420"/>
        <label>1</label>
    </ligand>
</feature>
<comment type="miscellaneous">
    <text evidence="2">Reaction mechanism of ThiL seems to utilize a direct, inline transfer of the gamma-phosphate of ATP to TMP rather than a phosphorylated enzyme intermediate.</text>
</comment>
<organism evidence="5 6">
    <name type="scientific">Neopusillimonas maritima</name>
    <dbReference type="NCBI Taxonomy" id="2026239"/>
    <lineage>
        <taxon>Bacteria</taxon>
        <taxon>Pseudomonadati</taxon>
        <taxon>Pseudomonadota</taxon>
        <taxon>Betaproteobacteria</taxon>
        <taxon>Burkholderiales</taxon>
        <taxon>Alcaligenaceae</taxon>
        <taxon>Neopusillimonas</taxon>
    </lineage>
</organism>
<feature type="binding site" evidence="2">
    <location>
        <position position="70"/>
    </location>
    <ligand>
        <name>Mg(2+)</name>
        <dbReference type="ChEBI" id="CHEBI:18420"/>
        <label>3</label>
    </ligand>
</feature>
<feature type="binding site" evidence="2">
    <location>
        <position position="70"/>
    </location>
    <ligand>
        <name>Mg(2+)</name>
        <dbReference type="ChEBI" id="CHEBI:18420"/>
        <label>4</label>
    </ligand>
</feature>
<keyword evidence="2" id="KW-0808">Transferase</keyword>
<feature type="binding site" evidence="2">
    <location>
        <position position="211"/>
    </location>
    <ligand>
        <name>Mg(2+)</name>
        <dbReference type="ChEBI" id="CHEBI:18420"/>
        <label>5</label>
    </ligand>
</feature>
<evidence type="ECO:0000313" key="6">
    <source>
        <dbReference type="Proteomes" id="UP000266206"/>
    </source>
</evidence>
<keyword evidence="1 2" id="KW-0784">Thiamine biosynthesis</keyword>
<dbReference type="GO" id="GO:0009228">
    <property type="term" value="P:thiamine biosynthetic process"/>
    <property type="evidence" value="ECO:0007669"/>
    <property type="project" value="UniProtKB-KW"/>
</dbReference>
<dbReference type="PANTHER" id="PTHR30270:SF0">
    <property type="entry name" value="THIAMINE-MONOPHOSPHATE KINASE"/>
    <property type="match status" value="1"/>
</dbReference>
<dbReference type="GO" id="GO:0009229">
    <property type="term" value="P:thiamine diphosphate biosynthetic process"/>
    <property type="evidence" value="ECO:0007669"/>
    <property type="project" value="UniProtKB-UniRule"/>
</dbReference>
<dbReference type="GO" id="GO:0000287">
    <property type="term" value="F:magnesium ion binding"/>
    <property type="evidence" value="ECO:0007669"/>
    <property type="project" value="UniProtKB-UniRule"/>
</dbReference>
<comment type="caution">
    <text evidence="5">The sequence shown here is derived from an EMBL/GenBank/DDBJ whole genome shotgun (WGS) entry which is preliminary data.</text>
</comment>
<feature type="binding site" evidence="2">
    <location>
        <position position="42"/>
    </location>
    <ligand>
        <name>Mg(2+)</name>
        <dbReference type="ChEBI" id="CHEBI:18420"/>
        <label>1</label>
    </ligand>
</feature>
<feature type="binding site" evidence="2">
    <location>
        <position position="42"/>
    </location>
    <ligand>
        <name>Mg(2+)</name>
        <dbReference type="ChEBI" id="CHEBI:18420"/>
        <label>2</label>
    </ligand>
</feature>
<proteinExistence type="inferred from homology"/>
<name>A0A3A1YMC0_9BURK</name>
<dbReference type="Gene3D" id="3.30.1330.10">
    <property type="entry name" value="PurM-like, N-terminal domain"/>
    <property type="match status" value="1"/>
</dbReference>
<feature type="binding site" evidence="2">
    <location>
        <position position="208"/>
    </location>
    <ligand>
        <name>Mg(2+)</name>
        <dbReference type="ChEBI" id="CHEBI:18420"/>
        <label>3</label>
    </ligand>
</feature>
<dbReference type="SUPFAM" id="SSF55326">
    <property type="entry name" value="PurM N-terminal domain-like"/>
    <property type="match status" value="1"/>
</dbReference>
<dbReference type="GO" id="GO:0009030">
    <property type="term" value="F:thiamine-phosphate kinase activity"/>
    <property type="evidence" value="ECO:0007669"/>
    <property type="project" value="UniProtKB-UniRule"/>
</dbReference>
<feature type="domain" description="PurM-like N-terminal" evidence="3">
    <location>
        <begin position="23"/>
        <end position="135"/>
    </location>
</feature>
<comment type="function">
    <text evidence="2">Catalyzes the ATP-dependent phosphorylation of thiamine-monophosphate (TMP) to form thiamine-pyrophosphate (TPP), the active form of vitamin B1.</text>
</comment>
<feature type="binding site" evidence="2">
    <location>
        <position position="25"/>
    </location>
    <ligand>
        <name>Mg(2+)</name>
        <dbReference type="ChEBI" id="CHEBI:18420"/>
        <label>3</label>
    </ligand>
</feature>
<dbReference type="EMBL" id="NQYH01000016">
    <property type="protein sequence ID" value="RIY39443.1"/>
    <property type="molecule type" value="Genomic_DNA"/>
</dbReference>
<feature type="binding site" evidence="2">
    <location>
        <position position="314"/>
    </location>
    <ligand>
        <name>substrate</name>
    </ligand>
</feature>
<gene>
    <name evidence="2 5" type="primary">thiL</name>
    <name evidence="5" type="ORF">CJP73_14465</name>
</gene>
<keyword evidence="2" id="KW-0067">ATP-binding</keyword>
<dbReference type="GO" id="GO:0005524">
    <property type="term" value="F:ATP binding"/>
    <property type="evidence" value="ECO:0007669"/>
    <property type="project" value="UniProtKB-UniRule"/>
</dbReference>
<dbReference type="Pfam" id="PF02769">
    <property type="entry name" value="AIRS_C"/>
    <property type="match status" value="1"/>
</dbReference>
<feature type="binding site" evidence="2">
    <location>
        <position position="258"/>
    </location>
    <ligand>
        <name>substrate</name>
    </ligand>
</feature>
<keyword evidence="2 5" id="KW-0418">Kinase</keyword>
<dbReference type="InterPro" id="IPR036676">
    <property type="entry name" value="PurM-like_C_sf"/>
</dbReference>
<dbReference type="SUPFAM" id="SSF56042">
    <property type="entry name" value="PurM C-terminal domain-like"/>
    <property type="match status" value="1"/>
</dbReference>
<keyword evidence="2" id="KW-0460">Magnesium</keyword>
<feature type="binding site" evidence="2">
    <location>
        <position position="210"/>
    </location>
    <ligand>
        <name>ATP</name>
        <dbReference type="ChEBI" id="CHEBI:30616"/>
    </ligand>
</feature>
<feature type="binding site" evidence="2">
    <location>
        <position position="49"/>
    </location>
    <ligand>
        <name>substrate</name>
    </ligand>
</feature>
<dbReference type="InterPro" id="IPR010918">
    <property type="entry name" value="PurM-like_C_dom"/>
</dbReference>
<dbReference type="AlphaFoldDB" id="A0A3A1YMC0"/>
<feature type="binding site" evidence="2">
    <location>
        <position position="25"/>
    </location>
    <ligand>
        <name>Mg(2+)</name>
        <dbReference type="ChEBI" id="CHEBI:18420"/>
        <label>4</label>
    </ligand>
</feature>
<evidence type="ECO:0000313" key="5">
    <source>
        <dbReference type="EMBL" id="RIY39443.1"/>
    </source>
</evidence>
<evidence type="ECO:0000256" key="2">
    <source>
        <dbReference type="HAMAP-Rule" id="MF_02128"/>
    </source>
</evidence>
<comment type="caution">
    <text evidence="2">Lacks conserved residue(s) required for the propagation of feature annotation.</text>
</comment>
<dbReference type="Gene3D" id="3.90.650.10">
    <property type="entry name" value="PurM-like C-terminal domain"/>
    <property type="match status" value="1"/>
</dbReference>
<comment type="pathway">
    <text evidence="2">Cofactor biosynthesis; thiamine diphosphate biosynthesis; thiamine diphosphate from thiamine phosphate: step 1/1.</text>
</comment>
<keyword evidence="2" id="KW-0479">Metal-binding</keyword>
<dbReference type="InterPro" id="IPR016188">
    <property type="entry name" value="PurM-like_N"/>
</dbReference>
<feature type="binding site" evidence="2">
    <location>
        <position position="40"/>
    </location>
    <ligand>
        <name>Mg(2+)</name>
        <dbReference type="ChEBI" id="CHEBI:18420"/>
        <label>4</label>
    </ligand>
</feature>
<dbReference type="Pfam" id="PF00586">
    <property type="entry name" value="AIRS"/>
    <property type="match status" value="1"/>
</dbReference>
<feature type="binding site" evidence="2">
    <location>
        <position position="41"/>
    </location>
    <ligand>
        <name>Mg(2+)</name>
        <dbReference type="ChEBI" id="CHEBI:18420"/>
        <label>1</label>
    </ligand>
</feature>
<dbReference type="CDD" id="cd02194">
    <property type="entry name" value="ThiL"/>
    <property type="match status" value="1"/>
</dbReference>
<dbReference type="OrthoDB" id="9802811at2"/>
<dbReference type="UniPathway" id="UPA00060">
    <property type="reaction ID" value="UER00142"/>
</dbReference>
<feature type="binding site" evidence="2">
    <location>
        <begin position="116"/>
        <end position="117"/>
    </location>
    <ligand>
        <name>ATP</name>
        <dbReference type="ChEBI" id="CHEBI:30616"/>
    </ligand>
</feature>
<evidence type="ECO:0000259" key="4">
    <source>
        <dbReference type="Pfam" id="PF02769"/>
    </source>
</evidence>
<feature type="domain" description="PurM-like C-terminal" evidence="4">
    <location>
        <begin position="148"/>
        <end position="296"/>
    </location>
</feature>
<reference evidence="5 6" key="1">
    <citation type="submission" date="2017-08" db="EMBL/GenBank/DDBJ databases">
        <title>Pusillimonas indicus sp. nov., a member of the family Alcaligenaceae isolated from surface seawater.</title>
        <authorList>
            <person name="Li J."/>
        </authorList>
    </citation>
    <scope>NUCLEOTIDE SEQUENCE [LARGE SCALE GENOMIC DNA]</scope>
    <source>
        <strain evidence="5 6">L52-1-41</strain>
    </source>
</reference>
<dbReference type="InterPro" id="IPR036921">
    <property type="entry name" value="PurM-like_N_sf"/>
</dbReference>
<protein>
    <recommendedName>
        <fullName evidence="2">Thiamine-monophosphate kinase</fullName>
        <shortName evidence="2">TMP kinase</shortName>
        <shortName evidence="2">Thiamine-phosphate kinase</shortName>
        <ecNumber evidence="2">2.7.4.16</ecNumber>
    </recommendedName>
</protein>
<dbReference type="EC" id="2.7.4.16" evidence="2"/>
<comment type="catalytic activity">
    <reaction evidence="2">
        <text>thiamine phosphate + ATP = thiamine diphosphate + ADP</text>
        <dbReference type="Rhea" id="RHEA:15913"/>
        <dbReference type="ChEBI" id="CHEBI:30616"/>
        <dbReference type="ChEBI" id="CHEBI:37575"/>
        <dbReference type="ChEBI" id="CHEBI:58937"/>
        <dbReference type="ChEBI" id="CHEBI:456216"/>
        <dbReference type="EC" id="2.7.4.16"/>
    </reaction>
</comment>
<dbReference type="HAMAP" id="MF_02128">
    <property type="entry name" value="TMP_kinase"/>
    <property type="match status" value="1"/>
</dbReference>
<feature type="binding site" evidence="2">
    <location>
        <position position="143"/>
    </location>
    <ligand>
        <name>ATP</name>
        <dbReference type="ChEBI" id="CHEBI:30616"/>
    </ligand>
</feature>